<organism evidence="3">
    <name type="scientific">Caenorhabditis remanei</name>
    <name type="common">Caenorhabditis vulgaris</name>
    <dbReference type="NCBI Taxonomy" id="31234"/>
    <lineage>
        <taxon>Eukaryota</taxon>
        <taxon>Metazoa</taxon>
        <taxon>Ecdysozoa</taxon>
        <taxon>Nematoda</taxon>
        <taxon>Chromadorea</taxon>
        <taxon>Rhabditida</taxon>
        <taxon>Rhabditina</taxon>
        <taxon>Rhabditomorpha</taxon>
        <taxon>Rhabditoidea</taxon>
        <taxon>Rhabditidae</taxon>
        <taxon>Peloderinae</taxon>
        <taxon>Caenorhabditis</taxon>
    </lineage>
</organism>
<dbReference type="InterPro" id="IPR050951">
    <property type="entry name" value="Retrovirus_Pol_polyprotein"/>
</dbReference>
<dbReference type="Gene3D" id="3.30.420.10">
    <property type="entry name" value="Ribonuclease H-like superfamily/Ribonuclease H"/>
    <property type="match status" value="1"/>
</dbReference>
<dbReference type="InterPro" id="IPR001584">
    <property type="entry name" value="Integrase_cat-core"/>
</dbReference>
<dbReference type="GO" id="GO:0015074">
    <property type="term" value="P:DNA integration"/>
    <property type="evidence" value="ECO:0007669"/>
    <property type="project" value="InterPro"/>
</dbReference>
<dbReference type="InParanoid" id="E3N6M2"/>
<dbReference type="Proteomes" id="UP000008281">
    <property type="component" value="Unassembled WGS sequence"/>
</dbReference>
<dbReference type="PANTHER" id="PTHR37984:SF15">
    <property type="entry name" value="INTEGRASE CATALYTIC DOMAIN-CONTAINING PROTEIN"/>
    <property type="match status" value="1"/>
</dbReference>
<evidence type="ECO:0000313" key="2">
    <source>
        <dbReference type="EMBL" id="EFO88190.1"/>
    </source>
</evidence>
<sequence length="216" mass="24311">MKLDIIDMIRHCVNANNRKPRLIERRSQWDQPNSSIIQHNADTPVTSDHYQSQPTETNSSCFEILAETTAEELIKLIVSVHGSSESITTDCGPAFKAQLLEKTMQSLGIKQQKSMAFHLQSYGMIGRSNRTLEECLSTYVNRTQSDCDDFLPLVTFAINTAPSSATKISPFEAVFGLYQKTTCYLLIHCLGSSTRQNVNFVSRIFGTSLFINWMTN</sequence>
<dbReference type="STRING" id="31234.E3N6M2"/>
<protein>
    <recommendedName>
        <fullName evidence="1">Integrase catalytic domain-containing protein</fullName>
    </recommendedName>
</protein>
<dbReference type="InterPro" id="IPR012337">
    <property type="entry name" value="RNaseH-like_sf"/>
</dbReference>
<dbReference type="GO" id="GO:0003676">
    <property type="term" value="F:nucleic acid binding"/>
    <property type="evidence" value="ECO:0007669"/>
    <property type="project" value="InterPro"/>
</dbReference>
<feature type="domain" description="Integrase catalytic" evidence="1">
    <location>
        <begin position="66"/>
        <end position="178"/>
    </location>
</feature>
<gene>
    <name evidence="2" type="ORF">CRE_06957</name>
</gene>
<dbReference type="PROSITE" id="PS50994">
    <property type="entry name" value="INTEGRASE"/>
    <property type="match status" value="1"/>
</dbReference>
<dbReference type="EMBL" id="DS268541">
    <property type="protein sequence ID" value="EFO88190.1"/>
    <property type="molecule type" value="Genomic_DNA"/>
</dbReference>
<dbReference type="InterPro" id="IPR036397">
    <property type="entry name" value="RNaseH_sf"/>
</dbReference>
<accession>E3N6M2</accession>
<dbReference type="PANTHER" id="PTHR37984">
    <property type="entry name" value="PROTEIN CBG26694"/>
    <property type="match status" value="1"/>
</dbReference>
<dbReference type="AlphaFoldDB" id="E3N6M2"/>
<dbReference type="HOGENOM" id="CLU_1278672_0_0_1"/>
<dbReference type="SUPFAM" id="SSF53098">
    <property type="entry name" value="Ribonuclease H-like"/>
    <property type="match status" value="1"/>
</dbReference>
<reference evidence="2" key="1">
    <citation type="submission" date="2007-07" db="EMBL/GenBank/DDBJ databases">
        <title>PCAP assembly of the Caenorhabditis remanei genome.</title>
        <authorList>
            <consortium name="The Caenorhabditis remanei Sequencing Consortium"/>
            <person name="Wilson R.K."/>
        </authorList>
    </citation>
    <scope>NUCLEOTIDE SEQUENCE [LARGE SCALE GENOMIC DNA]</scope>
    <source>
        <strain evidence="2">PB4641</strain>
    </source>
</reference>
<name>E3N6M2_CAERE</name>
<evidence type="ECO:0000259" key="1">
    <source>
        <dbReference type="PROSITE" id="PS50994"/>
    </source>
</evidence>
<proteinExistence type="predicted"/>
<dbReference type="eggNOG" id="KOG0017">
    <property type="taxonomic scope" value="Eukaryota"/>
</dbReference>
<keyword evidence="3" id="KW-1185">Reference proteome</keyword>
<dbReference type="OrthoDB" id="5832112at2759"/>
<evidence type="ECO:0000313" key="3">
    <source>
        <dbReference type="Proteomes" id="UP000008281"/>
    </source>
</evidence>